<evidence type="ECO:0000313" key="2">
    <source>
        <dbReference type="EMBL" id="ALX05697.1"/>
    </source>
</evidence>
<comment type="similarity">
    <text evidence="1">Belongs to the asp23 family.</text>
</comment>
<keyword evidence="3" id="KW-1185">Reference proteome</keyword>
<dbReference type="STRING" id="2041.AERYTH_13815"/>
<name>A0A0U4BKM8_9ACTN</name>
<proteinExistence type="inferred from homology"/>
<reference evidence="2 3" key="1">
    <citation type="journal article" date="1991" name="Int. J. Syst. Bacteriol.">
        <title>Description of the erythromycin-producing bacterium Arthrobacter sp. strain NRRL B-3381 as Aeromicrobium erythreum gen. nov., sp. nov.</title>
        <authorList>
            <person name="Miller E.S."/>
            <person name="Woese C.R."/>
            <person name="Brenner S."/>
        </authorList>
    </citation>
    <scope>NUCLEOTIDE SEQUENCE [LARGE SCALE GENOMIC DNA]</scope>
    <source>
        <strain evidence="2 3">AR18</strain>
    </source>
</reference>
<dbReference type="EMBL" id="CP011502">
    <property type="protein sequence ID" value="ALX05697.1"/>
    <property type="molecule type" value="Genomic_DNA"/>
</dbReference>
<organism evidence="2 3">
    <name type="scientific">Aeromicrobium erythreum</name>
    <dbReference type="NCBI Taxonomy" id="2041"/>
    <lineage>
        <taxon>Bacteria</taxon>
        <taxon>Bacillati</taxon>
        <taxon>Actinomycetota</taxon>
        <taxon>Actinomycetes</taxon>
        <taxon>Propionibacteriales</taxon>
        <taxon>Nocardioidaceae</taxon>
        <taxon>Aeromicrobium</taxon>
    </lineage>
</organism>
<dbReference type="InterPro" id="IPR005531">
    <property type="entry name" value="Asp23"/>
</dbReference>
<evidence type="ECO:0000256" key="1">
    <source>
        <dbReference type="ARBA" id="ARBA00005721"/>
    </source>
</evidence>
<dbReference type="Pfam" id="PF03780">
    <property type="entry name" value="Asp23"/>
    <property type="match status" value="1"/>
</dbReference>
<dbReference type="PATRIC" id="fig|2041.4.peg.2881"/>
<dbReference type="AlphaFoldDB" id="A0A0U4BKM8"/>
<sequence>MPAPEDRGRTTIADGVVSRVASIAASEIEAVVDTRKGWTKLVRKGLPHAEATVAGETSSITVEVAATWPTPLAPLVERVRAHVTERVDTLVGVTVSRVDVTVADVVHLDAPARRVV</sequence>
<evidence type="ECO:0008006" key="4">
    <source>
        <dbReference type="Google" id="ProtNLM"/>
    </source>
</evidence>
<dbReference type="Proteomes" id="UP000067689">
    <property type="component" value="Chromosome"/>
</dbReference>
<dbReference type="KEGG" id="aer:AERYTH_13815"/>
<evidence type="ECO:0000313" key="3">
    <source>
        <dbReference type="Proteomes" id="UP000067689"/>
    </source>
</evidence>
<gene>
    <name evidence="2" type="ORF">AERYTH_13815</name>
</gene>
<protein>
    <recommendedName>
        <fullName evidence="4">Asp23/Gls24 family envelope stress response protein</fullName>
    </recommendedName>
</protein>
<accession>A0A0U4BKM8</accession>